<organism evidence="1 2">
    <name type="scientific">Lacticaseibacillus suilingensis</name>
    <dbReference type="NCBI Taxonomy" id="2799577"/>
    <lineage>
        <taxon>Bacteria</taxon>
        <taxon>Bacillati</taxon>
        <taxon>Bacillota</taxon>
        <taxon>Bacilli</taxon>
        <taxon>Lactobacillales</taxon>
        <taxon>Lactobacillaceae</taxon>
        <taxon>Lacticaseibacillus</taxon>
    </lineage>
</organism>
<comment type="caution">
    <text evidence="1">The sequence shown here is derived from an EMBL/GenBank/DDBJ whole genome shotgun (WGS) entry which is preliminary data.</text>
</comment>
<protein>
    <submittedName>
        <fullName evidence="1">Uncharacterized protein</fullName>
    </submittedName>
</protein>
<accession>A0ABW4BGG6</accession>
<evidence type="ECO:0000313" key="1">
    <source>
        <dbReference type="EMBL" id="MFD1398603.1"/>
    </source>
</evidence>
<sequence length="224" mass="25715">MTLKTARIGETVLVHEYTAGFDALPPYEKSWNNFHGVYVRNREHVIIVDVRNSDELTRRQKTACAGRIAVNKKFVDEKVLKSEPVQAEPFVRRDPEKVAKAKQEARDEKYRRLGDQLRALANRGYTMAQASHELGIGASLLAAARRGRDIDTRPHFHLQWLKPDGSIEYIAKIDTARKRHIVKYAFQGEEKNEWGIFHSGNWFEAEDGTIKPSESTEASNAWRR</sequence>
<dbReference type="EMBL" id="JBHTOA010000020">
    <property type="protein sequence ID" value="MFD1398603.1"/>
    <property type="molecule type" value="Genomic_DNA"/>
</dbReference>
<keyword evidence="2" id="KW-1185">Reference proteome</keyword>
<gene>
    <name evidence="1" type="ORF">ACFQ41_04725</name>
</gene>
<reference evidence="2" key="1">
    <citation type="journal article" date="2019" name="Int. J. Syst. Evol. Microbiol.">
        <title>The Global Catalogue of Microorganisms (GCM) 10K type strain sequencing project: providing services to taxonomists for standard genome sequencing and annotation.</title>
        <authorList>
            <consortium name="The Broad Institute Genomics Platform"/>
            <consortium name="The Broad Institute Genome Sequencing Center for Infectious Disease"/>
            <person name="Wu L."/>
            <person name="Ma J."/>
        </authorList>
    </citation>
    <scope>NUCLEOTIDE SEQUENCE [LARGE SCALE GENOMIC DNA]</scope>
    <source>
        <strain evidence="2">CCM 9110</strain>
    </source>
</reference>
<dbReference type="RefSeq" id="WP_204119424.1">
    <property type="nucleotide sequence ID" value="NZ_BOLV01000015.1"/>
</dbReference>
<proteinExistence type="predicted"/>
<name>A0ABW4BGG6_9LACO</name>
<dbReference type="Proteomes" id="UP001597199">
    <property type="component" value="Unassembled WGS sequence"/>
</dbReference>
<evidence type="ECO:0000313" key="2">
    <source>
        <dbReference type="Proteomes" id="UP001597199"/>
    </source>
</evidence>